<feature type="transmembrane region" description="Helical" evidence="9">
    <location>
        <begin position="208"/>
        <end position="227"/>
    </location>
</feature>
<protein>
    <recommendedName>
        <fullName evidence="3">Transmembrane protein 168</fullName>
    </recommendedName>
</protein>
<keyword evidence="7" id="KW-0325">Glycoprotein</keyword>
<feature type="transmembrane region" description="Helical" evidence="9">
    <location>
        <begin position="184"/>
        <end position="201"/>
    </location>
</feature>
<organism evidence="10 11">
    <name type="scientific">Lingula anatina</name>
    <name type="common">Brachiopod</name>
    <name type="synonym">Lingula unguis</name>
    <dbReference type="NCBI Taxonomy" id="7574"/>
    <lineage>
        <taxon>Eukaryota</taxon>
        <taxon>Metazoa</taxon>
        <taxon>Spiralia</taxon>
        <taxon>Lophotrochozoa</taxon>
        <taxon>Brachiopoda</taxon>
        <taxon>Linguliformea</taxon>
        <taxon>Lingulata</taxon>
        <taxon>Lingulida</taxon>
        <taxon>Linguloidea</taxon>
        <taxon>Lingulidae</taxon>
        <taxon>Lingula</taxon>
    </lineage>
</organism>
<feature type="transmembrane region" description="Helical" evidence="9">
    <location>
        <begin position="405"/>
        <end position="427"/>
    </location>
</feature>
<sequence>MRRLLTFRNGLAFHTSQVPYYIRNLPIYIRTMYTTKLQFSILFVKHISMLVLLIGLSLGLYTRWQHTEDITILMLAIVGLFVMTISLALTYYFSMETLGSVIMHLWLGSLVGMIAFTENKMFQHETLEEVMNILLITSLGLRCFWAVGERCVQAVSYSRTLATKMELTEMMGMIIASILTDKDFLSLALLTSALIVTLIGIRLKSMLSVLLLINLAVISTFFFFPVLKITVNIYALSLFVGRMCFEPLIDLYFSNLTTLERWQAFLDLSSFYRKVTLIVIMLVELTFVSLMAWYMPNHKEWFIVVPIFGATALLWLSFHLVFLITCWQLMNKITDCNTTYGAVSDESKNLGQIMASKGVRHFALISQRLVMFTVLSSVIVAAVGFETRKGLTISLFLTILPLECMVLSLLLELGSVLGGTCVGYALVAPSTYHRKDAKATVLPTNALQELGSRSTQILNQIQHFFAYHMVDVYGCDYSSSGIASEALQSKLKAFFDRRMSDGPRYDTYIVYYSGHVQENGDWALAGDGTLKYEDLLEWWREKNADSDSRLILVLDTEHSYKWAKPVHKTRDAFIALQATKIGKYTDPEEGATIKLGDFTKEWVEYNNVSLSGYSDINWKDSSRVIKAVYSTSRCWTDFTFHLPTEDEIAQHWQSNFPKFTRPLIKATHFCPSVSNLCFCCDCVVRCMRRKKMAWFPPSELDTGHGFKLVRS</sequence>
<evidence type="ECO:0000256" key="2">
    <source>
        <dbReference type="ARBA" id="ARBA00007329"/>
    </source>
</evidence>
<evidence type="ECO:0000256" key="3">
    <source>
        <dbReference type="ARBA" id="ARBA00014572"/>
    </source>
</evidence>
<feature type="transmembrane region" description="Helical" evidence="9">
    <location>
        <begin position="301"/>
        <end position="324"/>
    </location>
</feature>
<evidence type="ECO:0000256" key="4">
    <source>
        <dbReference type="ARBA" id="ARBA00022692"/>
    </source>
</evidence>
<keyword evidence="10" id="KW-1185">Reference proteome</keyword>
<feature type="transmembrane region" description="Helical" evidence="9">
    <location>
        <begin position="39"/>
        <end position="60"/>
    </location>
</feature>
<evidence type="ECO:0000256" key="1">
    <source>
        <dbReference type="ARBA" id="ARBA00004232"/>
    </source>
</evidence>
<dbReference type="AlphaFoldDB" id="A0A1S3IAL1"/>
<evidence type="ECO:0000256" key="7">
    <source>
        <dbReference type="ARBA" id="ARBA00023180"/>
    </source>
</evidence>
<dbReference type="CDD" id="cd21494">
    <property type="entry name" value="TMEM168"/>
    <property type="match status" value="1"/>
</dbReference>
<evidence type="ECO:0000256" key="9">
    <source>
        <dbReference type="SAM" id="Phobius"/>
    </source>
</evidence>
<dbReference type="InterPro" id="IPR029713">
    <property type="entry name" value="TMEM168"/>
</dbReference>
<evidence type="ECO:0000313" key="11">
    <source>
        <dbReference type="RefSeq" id="XP_013395203.1"/>
    </source>
</evidence>
<keyword evidence="4 9" id="KW-0812">Transmembrane</keyword>
<dbReference type="OrthoDB" id="5967342at2759"/>
<proteinExistence type="inferred from homology"/>
<reference evidence="11" key="1">
    <citation type="submission" date="2025-08" db="UniProtKB">
        <authorList>
            <consortium name="RefSeq"/>
        </authorList>
    </citation>
    <scope>IDENTIFICATION</scope>
    <source>
        <tissue evidence="11">Gonads</tissue>
    </source>
</reference>
<evidence type="ECO:0000313" key="10">
    <source>
        <dbReference type="Proteomes" id="UP000085678"/>
    </source>
</evidence>
<keyword evidence="5 9" id="KW-1133">Transmembrane helix</keyword>
<feature type="transmembrane region" description="Helical" evidence="9">
    <location>
        <begin position="98"/>
        <end position="117"/>
    </location>
</feature>
<dbReference type="Proteomes" id="UP000085678">
    <property type="component" value="Unplaced"/>
</dbReference>
<dbReference type="GO" id="GO:0031965">
    <property type="term" value="C:nuclear membrane"/>
    <property type="evidence" value="ECO:0007669"/>
    <property type="project" value="UniProtKB-SubCell"/>
</dbReference>
<accession>A0A1S3IAL1</accession>
<comment type="similarity">
    <text evidence="2">Belongs to the TMEM168 family.</text>
</comment>
<evidence type="ECO:0000256" key="6">
    <source>
        <dbReference type="ARBA" id="ARBA00023136"/>
    </source>
</evidence>
<dbReference type="PANTHER" id="PTHR14437:SF2">
    <property type="entry name" value="TRANSMEMBRANE PROTEIN 168"/>
    <property type="match status" value="1"/>
</dbReference>
<evidence type="ECO:0000256" key="5">
    <source>
        <dbReference type="ARBA" id="ARBA00022989"/>
    </source>
</evidence>
<dbReference type="RefSeq" id="XP_013395203.1">
    <property type="nucleotide sequence ID" value="XM_013539749.1"/>
</dbReference>
<dbReference type="GeneID" id="106162447"/>
<comment type="subcellular location">
    <subcellularLocation>
        <location evidence="1">Nucleus membrane</location>
        <topology evidence="1">Multi-pass membrane protein</topology>
    </subcellularLocation>
</comment>
<keyword evidence="6 9" id="KW-0472">Membrane</keyword>
<feature type="transmembrane region" description="Helical" evidence="9">
    <location>
        <begin position="275"/>
        <end position="295"/>
    </location>
</feature>
<dbReference type="InParanoid" id="A0A1S3IAL1"/>
<keyword evidence="8" id="KW-0539">Nucleus</keyword>
<feature type="transmembrane region" description="Helical" evidence="9">
    <location>
        <begin position="362"/>
        <end position="385"/>
    </location>
</feature>
<evidence type="ECO:0000256" key="8">
    <source>
        <dbReference type="ARBA" id="ARBA00023242"/>
    </source>
</evidence>
<dbReference type="PANTHER" id="PTHR14437">
    <property type="entry name" value="TRANSMEMBRANE PROTEIN 168"/>
    <property type="match status" value="1"/>
</dbReference>
<gene>
    <name evidence="11" type="primary">LOC106162447</name>
</gene>
<feature type="transmembrane region" description="Helical" evidence="9">
    <location>
        <begin position="72"/>
        <end position="92"/>
    </location>
</feature>
<dbReference type="KEGG" id="lak:106162447"/>
<name>A0A1S3IAL1_LINAN</name>